<feature type="chain" id="PRO_5046556364" description="Cadherin domain-containing protein" evidence="1">
    <location>
        <begin position="34"/>
        <end position="1074"/>
    </location>
</feature>
<feature type="signal peptide" evidence="1">
    <location>
        <begin position="1"/>
        <end position="33"/>
    </location>
</feature>
<dbReference type="Proteomes" id="UP001595755">
    <property type="component" value="Unassembled WGS sequence"/>
</dbReference>
<evidence type="ECO:0000256" key="1">
    <source>
        <dbReference type="SAM" id="SignalP"/>
    </source>
</evidence>
<gene>
    <name evidence="2" type="ORF">ACFO1S_02190</name>
</gene>
<comment type="caution">
    <text evidence="2">The sequence shown here is derived from an EMBL/GenBank/DDBJ whole genome shotgun (WGS) entry which is preliminary data.</text>
</comment>
<accession>A0ABV8S3V2</accession>
<protein>
    <recommendedName>
        <fullName evidence="4">Cadherin domain-containing protein</fullName>
    </recommendedName>
</protein>
<name>A0ABV8S3V2_9BACL</name>
<sequence length="1074" mass="116392">MKRKKRTGFAKKTTTMLSLVMALTPQLAPFVKAATSPSTPASVQYLTIPTNKKVIIDIGDQYGFNVGSYNQSIVRITTGAGNVLTIDPLKEGSTFLRLSVYDHVNSVTQSFVVHVIDAGGDSRLDIGDIAKYLNAYTSSTVVGDINSMLTQIQTGLMPIPALSSLNLPPVVSSSSSIIGYSQGYDSYTASSFNLDYAFTDPNGDIVGYSLIQAPDPASGLSALVSGSYLQLSGSPTRPTSFSVRATDSQGLFADKTYTLNFAPQAVSQPPIVMNGSSAVVDLRDYFFDYEGDALTYYLNTYDSRITLYSNGLLHLYGSFAEDVQYEVRATDHHGFYVGATVSILAQASAPRPWESTSIIGYSQGYDSYTASSFNLDYAFTDPNGDIVGYSLIQAPDPASGLSALVSGSYLQLSGSPTRPTSFNVRATDSQGLFADKTYTLNFAPQAVSQPPIVMNGSSAVVDLRDYFFDYENDQLTFAFSSYDSRITLHSNGLLHLNGFFPSDIHLPVAATDNHGFYVNATVSILAQASAPIPWESTSIIGYSQGYDSYTASSFNLDYAFTDPNGDIVGYSLSQAPDPASGLSALVSGSYLQLSGSLTMPTFFSVRATDSQGLFADKTYTLNFAPQAVSQPPIVMNGSSAVVDLRDYFFDYEGDALTYHLNTYDSRITLHSNGLLHLYGSFAEDVQYEVRATDHHGFYVGATVSILGQALAPRPWESTSIIGYSQDYDRYTASSFYLDYAFIDPNEDIVGYSLIQAPDPASGLSALVSGSYLQISGSPTRPTSFSVRATDSQGLFADKTYTLNFAPQAVSQPPIVMNGSSAVVDLRDYFFDYEGDALTYHLNTYDSRITLHSNGLLHLYGSFAEDVQYEVRATDHHGFYVGATVSILGQALAPRPWESTSIIGYSQDYDRYTASSFYLDYAFTDPNEDIVGYSLIQAPDPASGLSAFISGSHLQISGSPTRPTSFSVRATDSQGLFADKTYTLNFAPQAVSQPPIVMNGSSAIVDLRDYFFDYEGDALTYYVDTYYDPRYTLHSNGLLHLNGNITSDLLLPVSATDHRGFSAHATVSILAQAFS</sequence>
<reference evidence="3" key="1">
    <citation type="journal article" date="2019" name="Int. J. Syst. Evol. Microbiol.">
        <title>The Global Catalogue of Microorganisms (GCM) 10K type strain sequencing project: providing services to taxonomists for standard genome sequencing and annotation.</title>
        <authorList>
            <consortium name="The Broad Institute Genomics Platform"/>
            <consortium name="The Broad Institute Genome Sequencing Center for Infectious Disease"/>
            <person name="Wu L."/>
            <person name="Ma J."/>
        </authorList>
    </citation>
    <scope>NUCLEOTIDE SEQUENCE [LARGE SCALE GENOMIC DNA]</scope>
    <source>
        <strain evidence="3">CGMCC 4.1641</strain>
    </source>
</reference>
<dbReference type="RefSeq" id="WP_204600872.1">
    <property type="nucleotide sequence ID" value="NZ_JBHSED010000003.1"/>
</dbReference>
<proteinExistence type="predicted"/>
<evidence type="ECO:0000313" key="2">
    <source>
        <dbReference type="EMBL" id="MFC4302248.1"/>
    </source>
</evidence>
<evidence type="ECO:0000313" key="3">
    <source>
        <dbReference type="Proteomes" id="UP001595755"/>
    </source>
</evidence>
<dbReference type="EMBL" id="JBHSED010000003">
    <property type="protein sequence ID" value="MFC4302248.1"/>
    <property type="molecule type" value="Genomic_DNA"/>
</dbReference>
<keyword evidence="3" id="KW-1185">Reference proteome</keyword>
<evidence type="ECO:0008006" key="4">
    <source>
        <dbReference type="Google" id="ProtNLM"/>
    </source>
</evidence>
<organism evidence="2 3">
    <name type="scientific">Cohnella boryungensis</name>
    <dbReference type="NCBI Taxonomy" id="768479"/>
    <lineage>
        <taxon>Bacteria</taxon>
        <taxon>Bacillati</taxon>
        <taxon>Bacillota</taxon>
        <taxon>Bacilli</taxon>
        <taxon>Bacillales</taxon>
        <taxon>Paenibacillaceae</taxon>
        <taxon>Cohnella</taxon>
    </lineage>
</organism>
<keyword evidence="1" id="KW-0732">Signal</keyword>